<keyword evidence="2" id="KW-1185">Reference proteome</keyword>
<comment type="caution">
    <text evidence="1">The sequence shown here is derived from an EMBL/GenBank/DDBJ whole genome shotgun (WGS) entry which is preliminary data.</text>
</comment>
<evidence type="ECO:0000313" key="2">
    <source>
        <dbReference type="Proteomes" id="UP001589870"/>
    </source>
</evidence>
<gene>
    <name evidence="1" type="ORF">ACFHYQ_19545</name>
</gene>
<reference evidence="1 2" key="1">
    <citation type="submission" date="2024-09" db="EMBL/GenBank/DDBJ databases">
        <authorList>
            <person name="Sun Q."/>
            <person name="Mori K."/>
        </authorList>
    </citation>
    <scope>NUCLEOTIDE SEQUENCE [LARGE SCALE GENOMIC DNA]</scope>
    <source>
        <strain evidence="1 2">TBRC 1851</strain>
    </source>
</reference>
<proteinExistence type="predicted"/>
<name>A0ABV6U8Q2_9ACTN</name>
<sequence length="116" mass="12996">MSLADLADRASYVGSGEHKSYPSFAGRPRLRADASKCDPKFNDANEITGFLRQAIAAGNVGAPWEGDFPRYAWHTLDDVIYEARLVNQELGQYKGYPLKRSEWPESLNKMGEGDER</sequence>
<dbReference type="Proteomes" id="UP001589870">
    <property type="component" value="Unassembled WGS sequence"/>
</dbReference>
<dbReference type="EMBL" id="JBHMQT010000043">
    <property type="protein sequence ID" value="MFC0864490.1"/>
    <property type="molecule type" value="Genomic_DNA"/>
</dbReference>
<dbReference type="RefSeq" id="WP_394302595.1">
    <property type="nucleotide sequence ID" value="NZ_JBHMQT010000043.1"/>
</dbReference>
<evidence type="ECO:0000313" key="1">
    <source>
        <dbReference type="EMBL" id="MFC0864490.1"/>
    </source>
</evidence>
<organism evidence="1 2">
    <name type="scientific">Sphaerimonospora cavernae</name>
    <dbReference type="NCBI Taxonomy" id="1740611"/>
    <lineage>
        <taxon>Bacteria</taxon>
        <taxon>Bacillati</taxon>
        <taxon>Actinomycetota</taxon>
        <taxon>Actinomycetes</taxon>
        <taxon>Streptosporangiales</taxon>
        <taxon>Streptosporangiaceae</taxon>
        <taxon>Sphaerimonospora</taxon>
    </lineage>
</organism>
<accession>A0ABV6U8Q2</accession>
<protein>
    <submittedName>
        <fullName evidence="1">Uncharacterized protein</fullName>
    </submittedName>
</protein>